<sequence>MNPILWLARLIAGAVLVALLAIVCTAAGGILLSYGVEDIQQ</sequence>
<keyword evidence="1" id="KW-1133">Transmembrane helix</keyword>
<dbReference type="AlphaFoldDB" id="A0A8J3YX06"/>
<name>A0A8J3YX06_9ACTN</name>
<dbReference type="RefSeq" id="WP_275415664.1">
    <property type="nucleotide sequence ID" value="NZ_BOPF01000046.1"/>
</dbReference>
<protein>
    <submittedName>
        <fullName evidence="2">Uncharacterized protein</fullName>
    </submittedName>
</protein>
<reference evidence="2" key="1">
    <citation type="submission" date="2021-01" db="EMBL/GenBank/DDBJ databases">
        <title>Whole genome shotgun sequence of Virgisporangium aliadipatigenens NBRC 105644.</title>
        <authorList>
            <person name="Komaki H."/>
            <person name="Tamura T."/>
        </authorList>
    </citation>
    <scope>NUCLEOTIDE SEQUENCE</scope>
    <source>
        <strain evidence="2">NBRC 105644</strain>
    </source>
</reference>
<evidence type="ECO:0000313" key="3">
    <source>
        <dbReference type="Proteomes" id="UP000619260"/>
    </source>
</evidence>
<keyword evidence="1" id="KW-0812">Transmembrane</keyword>
<accession>A0A8J3YX06</accession>
<keyword evidence="3" id="KW-1185">Reference proteome</keyword>
<dbReference type="EMBL" id="BOPF01000046">
    <property type="protein sequence ID" value="GIJ51306.1"/>
    <property type="molecule type" value="Genomic_DNA"/>
</dbReference>
<feature type="transmembrane region" description="Helical" evidence="1">
    <location>
        <begin position="6"/>
        <end position="32"/>
    </location>
</feature>
<evidence type="ECO:0000313" key="2">
    <source>
        <dbReference type="EMBL" id="GIJ51306.1"/>
    </source>
</evidence>
<dbReference type="Proteomes" id="UP000619260">
    <property type="component" value="Unassembled WGS sequence"/>
</dbReference>
<comment type="caution">
    <text evidence="2">The sequence shown here is derived from an EMBL/GenBank/DDBJ whole genome shotgun (WGS) entry which is preliminary data.</text>
</comment>
<proteinExistence type="predicted"/>
<organism evidence="2 3">
    <name type="scientific">Virgisporangium aliadipatigenens</name>
    <dbReference type="NCBI Taxonomy" id="741659"/>
    <lineage>
        <taxon>Bacteria</taxon>
        <taxon>Bacillati</taxon>
        <taxon>Actinomycetota</taxon>
        <taxon>Actinomycetes</taxon>
        <taxon>Micromonosporales</taxon>
        <taxon>Micromonosporaceae</taxon>
        <taxon>Virgisporangium</taxon>
    </lineage>
</organism>
<gene>
    <name evidence="2" type="ORF">Val02_81920</name>
</gene>
<evidence type="ECO:0000256" key="1">
    <source>
        <dbReference type="SAM" id="Phobius"/>
    </source>
</evidence>
<keyword evidence="1" id="KW-0472">Membrane</keyword>